<feature type="active site" evidence="9">
    <location>
        <position position="269"/>
    </location>
</feature>
<evidence type="ECO:0000256" key="1">
    <source>
        <dbReference type="ARBA" id="ARBA00004496"/>
    </source>
</evidence>
<evidence type="ECO:0000313" key="13">
    <source>
        <dbReference type="Proteomes" id="UP001529275"/>
    </source>
</evidence>
<dbReference type="EMBL" id="JAUDCK010000074">
    <property type="protein sequence ID" value="MDM8196910.1"/>
    <property type="molecule type" value="Genomic_DNA"/>
</dbReference>
<protein>
    <recommendedName>
        <fullName evidence="9">Tyrosine recombinase XerC</fullName>
    </recommendedName>
</protein>
<dbReference type="Pfam" id="PF00589">
    <property type="entry name" value="Phage_integrase"/>
    <property type="match status" value="1"/>
</dbReference>
<keyword evidence="2 9" id="KW-0963">Cytoplasm</keyword>
<keyword evidence="4 9" id="KW-0159">Chromosome partition</keyword>
<dbReference type="InterPro" id="IPR013762">
    <property type="entry name" value="Integrase-like_cat_sf"/>
</dbReference>
<dbReference type="InterPro" id="IPR011010">
    <property type="entry name" value="DNA_brk_join_enz"/>
</dbReference>
<dbReference type="SUPFAM" id="SSF56349">
    <property type="entry name" value="DNA breaking-rejoining enzymes"/>
    <property type="match status" value="1"/>
</dbReference>
<feature type="domain" description="Tyr recombinase" evidence="10">
    <location>
        <begin position="108"/>
        <end position="291"/>
    </location>
</feature>
<evidence type="ECO:0000259" key="10">
    <source>
        <dbReference type="PROSITE" id="PS51898"/>
    </source>
</evidence>
<feature type="active site" description="O-(3'-phospho-DNA)-tyrosine intermediate" evidence="9">
    <location>
        <position position="278"/>
    </location>
</feature>
<dbReference type="HAMAP" id="MF_01808">
    <property type="entry name" value="Recomb_XerC_XerD"/>
    <property type="match status" value="1"/>
</dbReference>
<dbReference type="InterPro" id="IPR004107">
    <property type="entry name" value="Integrase_SAM-like_N"/>
</dbReference>
<comment type="subcellular location">
    <subcellularLocation>
        <location evidence="1 9">Cytoplasm</location>
    </subcellularLocation>
</comment>
<reference evidence="12 13" key="2">
    <citation type="submission" date="2023-06" db="EMBL/GenBank/DDBJ databases">
        <authorList>
            <person name="Zeman M."/>
            <person name="Kubasova T."/>
            <person name="Jahodarova E."/>
            <person name="Nykrynova M."/>
            <person name="Rychlik I."/>
        </authorList>
    </citation>
    <scope>NUCLEOTIDE SEQUENCE [LARGE SCALE GENOMIC DNA]</scope>
    <source>
        <strain evidence="12 13">ET341</strain>
    </source>
</reference>
<evidence type="ECO:0000256" key="4">
    <source>
        <dbReference type="ARBA" id="ARBA00022829"/>
    </source>
</evidence>
<gene>
    <name evidence="9" type="primary">xerC</name>
    <name evidence="12" type="ORF">QUV98_11335</name>
</gene>
<dbReference type="PANTHER" id="PTHR30349">
    <property type="entry name" value="PHAGE INTEGRASE-RELATED"/>
    <property type="match status" value="1"/>
</dbReference>
<dbReference type="RefSeq" id="WP_087296578.1">
    <property type="nucleotide sequence ID" value="NZ_JAUDCK010000074.1"/>
</dbReference>
<comment type="subunit">
    <text evidence="9">Forms a cyclic heterotetrameric complex composed of two molecules of XerC and two molecules of XerD.</text>
</comment>
<feature type="active site" evidence="9">
    <location>
        <position position="172"/>
    </location>
</feature>
<evidence type="ECO:0000256" key="9">
    <source>
        <dbReference type="HAMAP-Rule" id="MF_01808"/>
    </source>
</evidence>
<dbReference type="CDD" id="cd00798">
    <property type="entry name" value="INT_XerDC_C"/>
    <property type="match status" value="1"/>
</dbReference>
<keyword evidence="7 9" id="KW-0233">DNA recombination</keyword>
<dbReference type="Gene3D" id="1.10.150.130">
    <property type="match status" value="1"/>
</dbReference>
<keyword evidence="8 9" id="KW-0131">Cell cycle</keyword>
<dbReference type="PANTHER" id="PTHR30349:SF81">
    <property type="entry name" value="TYROSINE RECOMBINASE XERC"/>
    <property type="match status" value="1"/>
</dbReference>
<dbReference type="Proteomes" id="UP001529275">
    <property type="component" value="Unassembled WGS sequence"/>
</dbReference>
<dbReference type="InterPro" id="IPR002104">
    <property type="entry name" value="Integrase_catalytic"/>
</dbReference>
<reference evidence="13" key="1">
    <citation type="submission" date="2023-06" db="EMBL/GenBank/DDBJ databases">
        <title>Identification and characterization of horizontal gene transfer across gut microbiota members of farm animals based on homology search.</title>
        <authorList>
            <person name="Zeman M."/>
            <person name="Kubasova T."/>
            <person name="Jahodarova E."/>
            <person name="Nykrynova M."/>
            <person name="Rychlik I."/>
        </authorList>
    </citation>
    <scope>NUCLEOTIDE SEQUENCE [LARGE SCALE GENOMIC DNA]</scope>
    <source>
        <strain evidence="13">ET341</strain>
    </source>
</reference>
<evidence type="ECO:0000256" key="5">
    <source>
        <dbReference type="ARBA" id="ARBA00022908"/>
    </source>
</evidence>
<comment type="function">
    <text evidence="9">Site-specific tyrosine recombinase, which acts by catalyzing the cutting and rejoining of the recombining DNA molecules. The XerC-XerD complex is essential to convert dimers of the bacterial chromosome into monomers to permit their segregation at cell division. It also contributes to the segregational stability of plasmids.</text>
</comment>
<evidence type="ECO:0000256" key="3">
    <source>
        <dbReference type="ARBA" id="ARBA00022618"/>
    </source>
</evidence>
<keyword evidence="3 9" id="KW-0132">Cell division</keyword>
<dbReference type="InterPro" id="IPR050090">
    <property type="entry name" value="Tyrosine_recombinase_XerCD"/>
</dbReference>
<feature type="domain" description="Core-binding (CB)" evidence="11">
    <location>
        <begin position="1"/>
        <end position="87"/>
    </location>
</feature>
<evidence type="ECO:0000256" key="8">
    <source>
        <dbReference type="ARBA" id="ARBA00023306"/>
    </source>
</evidence>
<accession>A0ABT7UL95</accession>
<keyword evidence="6 9" id="KW-0238">DNA-binding</keyword>
<dbReference type="InterPro" id="IPR010998">
    <property type="entry name" value="Integrase_recombinase_N"/>
</dbReference>
<comment type="caution">
    <text evidence="12">The sequence shown here is derived from an EMBL/GenBank/DDBJ whole genome shotgun (WGS) entry which is preliminary data.</text>
</comment>
<sequence>MKCKDAMLEYREYMIVEKNYSQHTVHAYQRDIKHFLDYVFKIYEIQYIEDVNKDHVYSYLKTMRQKLSDATIDRHMISLRQFYQFLIKEKIVSQNIMSSFEMPKRKKYLPQVLSEEEMFQLLNSIVVKDAISSRNRCMVEVLYGCGLRVSEMCSLTLQSVNIQKGFVRCVGKGNKERIIPMNKSCGLLLKEYIEKYRDELCKKGTTPYLFLTQNGKVMTRDDFYHILEHLVKNSGLMKHISPHTLRHTFATHLLEHDADLRSIQEMLGHSDISTTTIYTHVSQNKAIEDYRQLHPRMQERNKKNGKI</sequence>
<evidence type="ECO:0000259" key="11">
    <source>
        <dbReference type="PROSITE" id="PS51900"/>
    </source>
</evidence>
<comment type="similarity">
    <text evidence="9">Belongs to the 'phage' integrase family. XerC subfamily.</text>
</comment>
<evidence type="ECO:0000313" key="12">
    <source>
        <dbReference type="EMBL" id="MDM8196910.1"/>
    </source>
</evidence>
<proteinExistence type="inferred from homology"/>
<evidence type="ECO:0000256" key="2">
    <source>
        <dbReference type="ARBA" id="ARBA00022490"/>
    </source>
</evidence>
<keyword evidence="13" id="KW-1185">Reference proteome</keyword>
<organism evidence="12 13">
    <name type="scientific">Massilimicrobiota timonensis</name>
    <dbReference type="NCBI Taxonomy" id="1776392"/>
    <lineage>
        <taxon>Bacteria</taxon>
        <taxon>Bacillati</taxon>
        <taxon>Bacillota</taxon>
        <taxon>Erysipelotrichia</taxon>
        <taxon>Erysipelotrichales</taxon>
        <taxon>Erysipelotrichaceae</taxon>
        <taxon>Massilimicrobiota</taxon>
    </lineage>
</organism>
<keyword evidence="5 9" id="KW-0229">DNA integration</keyword>
<evidence type="ECO:0000256" key="6">
    <source>
        <dbReference type="ARBA" id="ARBA00023125"/>
    </source>
</evidence>
<dbReference type="InterPro" id="IPR044068">
    <property type="entry name" value="CB"/>
</dbReference>
<dbReference type="InterPro" id="IPR023009">
    <property type="entry name" value="Tyrosine_recombinase_XerC/XerD"/>
</dbReference>
<dbReference type="PROSITE" id="PS51898">
    <property type="entry name" value="TYR_RECOMBINASE"/>
    <property type="match status" value="1"/>
</dbReference>
<name>A0ABT7UL95_9FIRM</name>
<dbReference type="Gene3D" id="1.10.443.10">
    <property type="entry name" value="Intergrase catalytic core"/>
    <property type="match status" value="1"/>
</dbReference>
<feature type="active site" evidence="9">
    <location>
        <position position="246"/>
    </location>
</feature>
<dbReference type="Pfam" id="PF02899">
    <property type="entry name" value="Phage_int_SAM_1"/>
    <property type="match status" value="1"/>
</dbReference>
<feature type="active site" evidence="9">
    <location>
        <position position="148"/>
    </location>
</feature>
<dbReference type="PROSITE" id="PS51900">
    <property type="entry name" value="CB"/>
    <property type="match status" value="1"/>
</dbReference>
<dbReference type="NCBIfam" id="NF001399">
    <property type="entry name" value="PRK00283.1"/>
    <property type="match status" value="1"/>
</dbReference>
<feature type="active site" evidence="9">
    <location>
        <position position="243"/>
    </location>
</feature>
<evidence type="ECO:0000256" key="7">
    <source>
        <dbReference type="ARBA" id="ARBA00023172"/>
    </source>
</evidence>